<evidence type="ECO:0000313" key="1">
    <source>
        <dbReference type="EMBL" id="MBC9131402.1"/>
    </source>
</evidence>
<sequence length="590" mass="68373">MPCNQIPKPFQAWRPWLSWFNDSLQPNIADLMLQLNPLLGPVKESQWHDQQLLSGLGDLHKRGSYANLLASEWLIAQEEPDEFIRRAVSYEHLFLAPTQEKSKANGVIIALFDSGILQLGVSRLVHLILMLLLDIRSHAQGSQFYWGVIQSSPKLKLFHDVNDLKLLLNTRTTKLVDNNHLDEWHNYIQQAKLDYDECWLIGTNHQKIDLVTHQVNIERSIEDYNKLLVKMTSNMMTKCCQLTLPNEIICAKMVLGQFMFTGHYAEIVKKSIVPINVNFKPLISANGNRILTYNGDNTHIYFVNLSDLMKVKNICHIHHYHLNYPVLGFDLLGKHVVALIQDNKTFFIWQPNRPRIEIAEVIHVDKNNVVIALLWLFNGHGTDILFVDAENKLYVLSFLPKSQEKITKIYKIAENVIALFKLSDHQALYLYNNDKQQLLINGHNINCHFFYCLTTLPNLSNQQFFITAESLWLQGFGRLAIGQAQEWQIYTAENDYQRVAIPNEWQVFGLYYDNKTNRTDFLVINQDRKQVALFDYSNNNMDVCFRSPNKIINYSYNSLAQSFSVTTNMGELILYSFVSQSARLRLYKAN</sequence>
<keyword evidence="2" id="KW-1185">Reference proteome</keyword>
<organism evidence="1 2">
    <name type="scientific">Frischella japonica</name>
    <dbReference type="NCBI Taxonomy" id="2741544"/>
    <lineage>
        <taxon>Bacteria</taxon>
        <taxon>Pseudomonadati</taxon>
        <taxon>Pseudomonadota</taxon>
        <taxon>Gammaproteobacteria</taxon>
        <taxon>Orbales</taxon>
        <taxon>Orbaceae</taxon>
        <taxon>Frischella</taxon>
    </lineage>
</organism>
<accession>A0ABR7QYX1</accession>
<reference evidence="1 2" key="1">
    <citation type="submission" date="2020-06" db="EMBL/GenBank/DDBJ databases">
        <title>Frischella cerana isolated from Apis cerana gut homogenate.</title>
        <authorList>
            <person name="Wolter L.A."/>
            <person name="Suenami S."/>
            <person name="Miyazaki R."/>
        </authorList>
    </citation>
    <scope>NUCLEOTIDE SEQUENCE [LARGE SCALE GENOMIC DNA]</scope>
    <source>
        <strain evidence="1 2">Ac13</strain>
    </source>
</reference>
<protein>
    <submittedName>
        <fullName evidence="1">Uncharacterized protein</fullName>
    </submittedName>
</protein>
<comment type="caution">
    <text evidence="1">The sequence shown here is derived from an EMBL/GenBank/DDBJ whole genome shotgun (WGS) entry which is preliminary data.</text>
</comment>
<dbReference type="Proteomes" id="UP000651208">
    <property type="component" value="Unassembled WGS sequence"/>
</dbReference>
<evidence type="ECO:0000313" key="2">
    <source>
        <dbReference type="Proteomes" id="UP000651208"/>
    </source>
</evidence>
<proteinExistence type="predicted"/>
<dbReference type="SUPFAM" id="SSF82171">
    <property type="entry name" value="DPP6 N-terminal domain-like"/>
    <property type="match status" value="1"/>
</dbReference>
<gene>
    <name evidence="1" type="ORF">FcAc13_08780</name>
</gene>
<name>A0ABR7QYX1_9GAMM</name>
<dbReference type="RefSeq" id="WP_187755847.1">
    <property type="nucleotide sequence ID" value="NZ_JABURY010000018.1"/>
</dbReference>
<dbReference type="EMBL" id="JABURY010000018">
    <property type="protein sequence ID" value="MBC9131402.1"/>
    <property type="molecule type" value="Genomic_DNA"/>
</dbReference>